<dbReference type="PANTHER" id="PTHR22600:SF57">
    <property type="entry name" value="BETA-N-ACETYLHEXOSAMINIDASE"/>
    <property type="match status" value="1"/>
</dbReference>
<evidence type="ECO:0000256" key="2">
    <source>
        <dbReference type="ARBA" id="ARBA00006285"/>
    </source>
</evidence>
<feature type="domain" description="Glycoside hydrolase family 20 catalytic" evidence="6">
    <location>
        <begin position="47"/>
        <end position="226"/>
    </location>
</feature>
<protein>
    <recommendedName>
        <fullName evidence="3">beta-N-acetylhexosaminidase</fullName>
        <ecNumber evidence="3">3.2.1.52</ecNumber>
    </recommendedName>
</protein>
<dbReference type="GO" id="GO:0004563">
    <property type="term" value="F:beta-N-acetylhexosaminidase activity"/>
    <property type="evidence" value="ECO:0007669"/>
    <property type="project" value="UniProtKB-EC"/>
</dbReference>
<gene>
    <name evidence="7" type="ORF">FK178_12265</name>
</gene>
<evidence type="ECO:0000256" key="4">
    <source>
        <dbReference type="ARBA" id="ARBA00022801"/>
    </source>
</evidence>
<comment type="similarity">
    <text evidence="2">Belongs to the glycosyl hydrolase 20 family.</text>
</comment>
<dbReference type="GO" id="GO:0030203">
    <property type="term" value="P:glycosaminoglycan metabolic process"/>
    <property type="evidence" value="ECO:0007669"/>
    <property type="project" value="TreeGrafter"/>
</dbReference>
<dbReference type="Pfam" id="PF00728">
    <property type="entry name" value="Glyco_hydro_20"/>
    <property type="match status" value="1"/>
</dbReference>
<dbReference type="PANTHER" id="PTHR22600">
    <property type="entry name" value="BETA-HEXOSAMINIDASE"/>
    <property type="match status" value="1"/>
</dbReference>
<dbReference type="SUPFAM" id="SSF51445">
    <property type="entry name" value="(Trans)glycosidases"/>
    <property type="match status" value="1"/>
</dbReference>
<comment type="catalytic activity">
    <reaction evidence="1">
        <text>Hydrolysis of terminal non-reducing N-acetyl-D-hexosamine residues in N-acetyl-beta-D-hexosaminides.</text>
        <dbReference type="EC" id="3.2.1.52"/>
    </reaction>
</comment>
<name>A0A5B8YLK9_9FLAO</name>
<proteinExistence type="inferred from homology"/>
<evidence type="ECO:0000313" key="7">
    <source>
        <dbReference type="EMBL" id="QED38441.1"/>
    </source>
</evidence>
<dbReference type="GO" id="GO:0016020">
    <property type="term" value="C:membrane"/>
    <property type="evidence" value="ECO:0007669"/>
    <property type="project" value="TreeGrafter"/>
</dbReference>
<dbReference type="PRINTS" id="PR00738">
    <property type="entry name" value="GLHYDRLASE20"/>
</dbReference>
<feature type="active site" description="Proton donor" evidence="5">
    <location>
        <position position="219"/>
    </location>
</feature>
<sequence>MKAATTAGLFYAIQSLRQILPSSLEDTPLQNKRIQLPHLYIKDVPQYSWRGTMVDIARSFFGLEYLKSHVDRMALYKMNRLHLHLTDDQGWRIEIKSKPALTNVGSKGAVENGRYGYLTQKQYLELQDYALARNIVIVPEIDMPGHIYSALVAYPELNCEEYSNIEPKMATPPELFTGTKVGWSKLCLTKPEIYNFVSKVIGEISTITHGPWIHIGGDEIKDDLYETFVVKADSIVQHHGKTSIGWEEVTKAKVSNSLISQQWHGKVESLVDVKVIESICTSFYFDHANIPGQEKTNNWCKKSGVTLEEVYSYSSSNKNVIGLEAPVWTEFVWDDSSLDNRFWPRTIAVAELAWNHDAPRDYREFSGRLQQHQDRLQRMGVNYFPAEELSWKENQNTRIKADVFRGFIPESFKRTTLLNL</sequence>
<dbReference type="Gene3D" id="3.30.379.10">
    <property type="entry name" value="Chitobiase/beta-hexosaminidase domain 2-like"/>
    <property type="match status" value="1"/>
</dbReference>
<evidence type="ECO:0000259" key="6">
    <source>
        <dbReference type="Pfam" id="PF00728"/>
    </source>
</evidence>
<dbReference type="GO" id="GO:0005975">
    <property type="term" value="P:carbohydrate metabolic process"/>
    <property type="evidence" value="ECO:0007669"/>
    <property type="project" value="InterPro"/>
</dbReference>
<evidence type="ECO:0000256" key="5">
    <source>
        <dbReference type="PIRSR" id="PIRSR625705-1"/>
    </source>
</evidence>
<keyword evidence="4 7" id="KW-0378">Hydrolase</keyword>
<organism evidence="7 8">
    <name type="scientific">Antarcticibacterium arcticum</name>
    <dbReference type="NCBI Taxonomy" id="2585771"/>
    <lineage>
        <taxon>Bacteria</taxon>
        <taxon>Pseudomonadati</taxon>
        <taxon>Bacteroidota</taxon>
        <taxon>Flavobacteriia</taxon>
        <taxon>Flavobacteriales</taxon>
        <taxon>Flavobacteriaceae</taxon>
        <taxon>Antarcticibacterium</taxon>
    </lineage>
</organism>
<dbReference type="KEGG" id="anp:FK178_12265"/>
<dbReference type="InterPro" id="IPR029018">
    <property type="entry name" value="Hex-like_dom2"/>
</dbReference>
<accession>A0A5B8YLK9</accession>
<evidence type="ECO:0000313" key="8">
    <source>
        <dbReference type="Proteomes" id="UP000321954"/>
    </source>
</evidence>
<dbReference type="Proteomes" id="UP000321954">
    <property type="component" value="Chromosome"/>
</dbReference>
<dbReference type="InterPro" id="IPR015883">
    <property type="entry name" value="Glyco_hydro_20_cat"/>
</dbReference>
<dbReference type="EMBL" id="CP042476">
    <property type="protein sequence ID" value="QED38441.1"/>
    <property type="molecule type" value="Genomic_DNA"/>
</dbReference>
<dbReference type="OrthoDB" id="9763537at2"/>
<evidence type="ECO:0000256" key="3">
    <source>
        <dbReference type="ARBA" id="ARBA00012663"/>
    </source>
</evidence>
<dbReference type="AlphaFoldDB" id="A0A5B8YLK9"/>
<dbReference type="EC" id="3.2.1.52" evidence="3"/>
<dbReference type="InterPro" id="IPR017853">
    <property type="entry name" value="GH"/>
</dbReference>
<dbReference type="Gene3D" id="3.20.20.80">
    <property type="entry name" value="Glycosidases"/>
    <property type="match status" value="1"/>
</dbReference>
<evidence type="ECO:0000256" key="1">
    <source>
        <dbReference type="ARBA" id="ARBA00001231"/>
    </source>
</evidence>
<dbReference type="SUPFAM" id="SSF55545">
    <property type="entry name" value="beta-N-acetylhexosaminidase-like domain"/>
    <property type="match status" value="1"/>
</dbReference>
<keyword evidence="8" id="KW-1185">Reference proteome</keyword>
<dbReference type="InterPro" id="IPR025705">
    <property type="entry name" value="Beta_hexosaminidase_sua/sub"/>
</dbReference>
<reference evidence="7 8" key="1">
    <citation type="submission" date="2019-08" db="EMBL/GenBank/DDBJ databases">
        <title>Antarcticibacterium arcticum sp. nov., a bacterium isolated from marine sediment of the Canadian Beaufort Sea.</title>
        <authorList>
            <person name="Lee Y.M."/>
            <person name="Baek K."/>
            <person name="Lee D.-H."/>
            <person name="Shin S.C."/>
            <person name="Jin Y.K."/>
            <person name="Park Y."/>
        </authorList>
    </citation>
    <scope>NUCLEOTIDE SEQUENCE [LARGE SCALE GENOMIC DNA]</scope>
    <source>
        <strain evidence="7 8">PAMC 28998</strain>
    </source>
</reference>